<feature type="domain" description="PAC" evidence="2">
    <location>
        <begin position="92"/>
        <end position="144"/>
    </location>
</feature>
<evidence type="ECO:0000259" key="2">
    <source>
        <dbReference type="PROSITE" id="PS50113"/>
    </source>
</evidence>
<dbReference type="Pfam" id="PF13426">
    <property type="entry name" value="PAS_9"/>
    <property type="match status" value="1"/>
</dbReference>
<dbReference type="AlphaFoldDB" id="A0A1G2EHV1"/>
<dbReference type="Proteomes" id="UP000176216">
    <property type="component" value="Unassembled WGS sequence"/>
</dbReference>
<evidence type="ECO:0000313" key="3">
    <source>
        <dbReference type="EMBL" id="OGZ25349.1"/>
    </source>
</evidence>
<evidence type="ECO:0000313" key="4">
    <source>
        <dbReference type="Proteomes" id="UP000176216"/>
    </source>
</evidence>
<name>A0A1G2EHV1_9BACT</name>
<dbReference type="PROSITE" id="PS50113">
    <property type="entry name" value="PAC"/>
    <property type="match status" value="1"/>
</dbReference>
<accession>A0A1G2EHV1</accession>
<sequence length="194" mass="22039">MAEKDKIKIELQKTKKDLEDLEAYIEEFSAFLPLAVCAVNPIGIIININKAMEGLINCSSLEIVGESLSAVFLDANKAEEIKKEIADKNFIYGKELIVLTKDKREIPVSVSVSARKDKEGNYIGYFVALTVIAELKKLQEELEEKVEERTGELKERVEELEKFHDLTVDRELKIIELKNKIKELEGQASKNLQD</sequence>
<dbReference type="NCBIfam" id="TIGR00229">
    <property type="entry name" value="sensory_box"/>
    <property type="match status" value="1"/>
</dbReference>
<feature type="coiled-coil region" evidence="1">
    <location>
        <begin position="128"/>
        <end position="194"/>
    </location>
</feature>
<protein>
    <recommendedName>
        <fullName evidence="2">PAC domain-containing protein</fullName>
    </recommendedName>
</protein>
<evidence type="ECO:0000256" key="1">
    <source>
        <dbReference type="SAM" id="Coils"/>
    </source>
</evidence>
<dbReference type="InterPro" id="IPR000700">
    <property type="entry name" value="PAS-assoc_C"/>
</dbReference>
<dbReference type="InterPro" id="IPR035965">
    <property type="entry name" value="PAS-like_dom_sf"/>
</dbReference>
<gene>
    <name evidence="3" type="ORF">A2W71_01560</name>
</gene>
<dbReference type="EMBL" id="MHMJ01000027">
    <property type="protein sequence ID" value="OGZ25349.1"/>
    <property type="molecule type" value="Genomic_DNA"/>
</dbReference>
<dbReference type="InterPro" id="IPR000014">
    <property type="entry name" value="PAS"/>
</dbReference>
<keyword evidence="1" id="KW-0175">Coiled coil</keyword>
<comment type="caution">
    <text evidence="3">The sequence shown here is derived from an EMBL/GenBank/DDBJ whole genome shotgun (WGS) entry which is preliminary data.</text>
</comment>
<reference evidence="3 4" key="1">
    <citation type="journal article" date="2016" name="Nat. Commun.">
        <title>Thousands of microbial genomes shed light on interconnected biogeochemical processes in an aquifer system.</title>
        <authorList>
            <person name="Anantharaman K."/>
            <person name="Brown C.T."/>
            <person name="Hug L.A."/>
            <person name="Sharon I."/>
            <person name="Castelle C.J."/>
            <person name="Probst A.J."/>
            <person name="Thomas B.C."/>
            <person name="Singh A."/>
            <person name="Wilkins M.J."/>
            <person name="Karaoz U."/>
            <person name="Brodie E.L."/>
            <person name="Williams K.H."/>
            <person name="Hubbard S.S."/>
            <person name="Banfield J.F."/>
        </authorList>
    </citation>
    <scope>NUCLEOTIDE SEQUENCE [LARGE SCALE GENOMIC DNA]</scope>
</reference>
<dbReference type="SUPFAM" id="SSF55785">
    <property type="entry name" value="PYP-like sensor domain (PAS domain)"/>
    <property type="match status" value="1"/>
</dbReference>
<proteinExistence type="predicted"/>
<dbReference type="Gene3D" id="3.30.450.20">
    <property type="entry name" value="PAS domain"/>
    <property type="match status" value="1"/>
</dbReference>
<organism evidence="3 4">
    <name type="scientific">Candidatus Nealsonbacteria bacterium RIFCSPLOWO2_02_39_8</name>
    <dbReference type="NCBI Taxonomy" id="1801674"/>
    <lineage>
        <taxon>Bacteria</taxon>
        <taxon>Candidatus Nealsoniibacteriota</taxon>
    </lineage>
</organism>